<dbReference type="RefSeq" id="WP_164518479.1">
    <property type="nucleotide sequence ID" value="NZ_QXGI01000007.1"/>
</dbReference>
<keyword evidence="1" id="KW-0472">Membrane</keyword>
<dbReference type="Pfam" id="PF13240">
    <property type="entry name" value="Zn_Ribbon_1"/>
    <property type="match status" value="1"/>
</dbReference>
<keyword evidence="1" id="KW-1133">Transmembrane helix</keyword>
<comment type="caution">
    <text evidence="3">The sequence shown here is derived from an EMBL/GenBank/DDBJ whole genome shotgun (WGS) entry which is preliminary data.</text>
</comment>
<evidence type="ECO:0000313" key="4">
    <source>
        <dbReference type="Proteomes" id="UP000288052"/>
    </source>
</evidence>
<evidence type="ECO:0000256" key="1">
    <source>
        <dbReference type="SAM" id="Phobius"/>
    </source>
</evidence>
<keyword evidence="1" id="KW-0812">Transmembrane</keyword>
<keyword evidence="4" id="KW-1185">Reference proteome</keyword>
<dbReference type="EMBL" id="QXGI01000007">
    <property type="protein sequence ID" value="RSX46501.1"/>
    <property type="molecule type" value="Genomic_DNA"/>
</dbReference>
<evidence type="ECO:0000313" key="3">
    <source>
        <dbReference type="EMBL" id="RSX46501.1"/>
    </source>
</evidence>
<name>A0A430F5L8_9BIFI</name>
<reference evidence="3 4" key="1">
    <citation type="submission" date="2018-09" db="EMBL/GenBank/DDBJ databases">
        <title>Characterization of the phylogenetic diversity of five novel species belonging to the genus Bifidobacterium.</title>
        <authorList>
            <person name="Lugli G.A."/>
            <person name="Duranti S."/>
            <person name="Milani C."/>
        </authorList>
    </citation>
    <scope>NUCLEOTIDE SEQUENCE [LARGE SCALE GENOMIC DNA]</scope>
    <source>
        <strain evidence="3 4">2020B</strain>
    </source>
</reference>
<proteinExistence type="predicted"/>
<sequence>MRRCARCGSELNERATVCPVCGTPVDEERAHLRRMVVIMLVAAVVVVALLVFRSRQLSAGASDIAAAMRAVGGVVAMWAPLR</sequence>
<protein>
    <recommendedName>
        <fullName evidence="2">Zinc-ribbon domain-containing protein</fullName>
    </recommendedName>
</protein>
<dbReference type="AlphaFoldDB" id="A0A430F5L8"/>
<evidence type="ECO:0000259" key="2">
    <source>
        <dbReference type="Pfam" id="PF13240"/>
    </source>
</evidence>
<feature type="transmembrane region" description="Helical" evidence="1">
    <location>
        <begin position="32"/>
        <end position="52"/>
    </location>
</feature>
<dbReference type="Proteomes" id="UP000288052">
    <property type="component" value="Unassembled WGS sequence"/>
</dbReference>
<gene>
    <name evidence="3" type="ORF">D2E22_1631</name>
</gene>
<dbReference type="InterPro" id="IPR026870">
    <property type="entry name" value="Zinc_ribbon_dom"/>
</dbReference>
<organism evidence="3 4">
    <name type="scientific">Bifidobacterium castoris</name>
    <dbReference type="NCBI Taxonomy" id="2306972"/>
    <lineage>
        <taxon>Bacteria</taxon>
        <taxon>Bacillati</taxon>
        <taxon>Actinomycetota</taxon>
        <taxon>Actinomycetes</taxon>
        <taxon>Bifidobacteriales</taxon>
        <taxon>Bifidobacteriaceae</taxon>
        <taxon>Bifidobacterium</taxon>
    </lineage>
</organism>
<feature type="domain" description="Zinc-ribbon" evidence="2">
    <location>
        <begin position="4"/>
        <end position="25"/>
    </location>
</feature>
<accession>A0A430F5L8</accession>